<comment type="caution">
    <text evidence="5">The sequence shown here is derived from an EMBL/GenBank/DDBJ whole genome shotgun (WGS) entry which is preliminary data.</text>
</comment>
<evidence type="ECO:0000256" key="3">
    <source>
        <dbReference type="ARBA" id="ARBA00022764"/>
    </source>
</evidence>
<keyword evidence="6" id="KW-1185">Reference proteome</keyword>
<dbReference type="GO" id="GO:0042597">
    <property type="term" value="C:periplasmic space"/>
    <property type="evidence" value="ECO:0007669"/>
    <property type="project" value="UniProtKB-SubCell"/>
</dbReference>
<proteinExistence type="inferred from homology"/>
<evidence type="ECO:0000256" key="4">
    <source>
        <dbReference type="SAM" id="SignalP"/>
    </source>
</evidence>
<comment type="similarity">
    <text evidence="2">Belongs to the bacterial solute-binding protein 1 family.</text>
</comment>
<evidence type="ECO:0000313" key="6">
    <source>
        <dbReference type="Proteomes" id="UP000519897"/>
    </source>
</evidence>
<evidence type="ECO:0000313" key="5">
    <source>
        <dbReference type="EMBL" id="MBB4145281.1"/>
    </source>
</evidence>
<dbReference type="Pfam" id="PF01547">
    <property type="entry name" value="SBP_bac_1"/>
    <property type="match status" value="1"/>
</dbReference>
<gene>
    <name evidence="5" type="ORF">GGQ72_003844</name>
</gene>
<keyword evidence="4" id="KW-0732">Signal</keyword>
<name>A0A7W6LJB0_9HYPH</name>
<organism evidence="5 6">
    <name type="scientific">Rhizobium rhizoryzae</name>
    <dbReference type="NCBI Taxonomy" id="451876"/>
    <lineage>
        <taxon>Bacteria</taxon>
        <taxon>Pseudomonadati</taxon>
        <taxon>Pseudomonadota</taxon>
        <taxon>Alphaproteobacteria</taxon>
        <taxon>Hyphomicrobiales</taxon>
        <taxon>Rhizobiaceae</taxon>
        <taxon>Rhizobium/Agrobacterium group</taxon>
        <taxon>Rhizobium</taxon>
    </lineage>
</organism>
<keyword evidence="3" id="KW-0574">Periplasm</keyword>
<dbReference type="PANTHER" id="PTHR43649">
    <property type="entry name" value="ARABINOSE-BINDING PROTEIN-RELATED"/>
    <property type="match status" value="1"/>
</dbReference>
<comment type="subcellular location">
    <subcellularLocation>
        <location evidence="1">Periplasm</location>
    </subcellularLocation>
</comment>
<accession>A0A7W6LJB0</accession>
<reference evidence="5 6" key="1">
    <citation type="submission" date="2020-08" db="EMBL/GenBank/DDBJ databases">
        <title>Genomic Encyclopedia of Type Strains, Phase IV (KMG-IV): sequencing the most valuable type-strain genomes for metagenomic binning, comparative biology and taxonomic classification.</title>
        <authorList>
            <person name="Goeker M."/>
        </authorList>
    </citation>
    <scope>NUCLEOTIDE SEQUENCE [LARGE SCALE GENOMIC DNA]</scope>
    <source>
        <strain evidence="5 6">DSM 29514</strain>
    </source>
</reference>
<dbReference type="EMBL" id="JACIEC010000006">
    <property type="protein sequence ID" value="MBB4145281.1"/>
    <property type="molecule type" value="Genomic_DNA"/>
</dbReference>
<dbReference type="Gene3D" id="3.40.190.10">
    <property type="entry name" value="Periplasmic binding protein-like II"/>
    <property type="match status" value="2"/>
</dbReference>
<protein>
    <submittedName>
        <fullName evidence="5">Raffinose/stachyose/melibiose transport system substrate-binding protein</fullName>
    </submittedName>
</protein>
<dbReference type="Proteomes" id="UP000519897">
    <property type="component" value="Unassembled WGS sequence"/>
</dbReference>
<dbReference type="AlphaFoldDB" id="A0A7W6LJB0"/>
<dbReference type="RefSeq" id="WP_165131996.1">
    <property type="nucleotide sequence ID" value="NZ_CP049249.1"/>
</dbReference>
<evidence type="ECO:0000256" key="1">
    <source>
        <dbReference type="ARBA" id="ARBA00004418"/>
    </source>
</evidence>
<dbReference type="SUPFAM" id="SSF53850">
    <property type="entry name" value="Periplasmic binding protein-like II"/>
    <property type="match status" value="1"/>
</dbReference>
<feature type="signal peptide" evidence="4">
    <location>
        <begin position="1"/>
        <end position="23"/>
    </location>
</feature>
<sequence length="412" mass="44292">MKRLLLGAAIACTNLLSATATFATELSFWTWRQEDKAEYEKFFADFTKANPDITIKFEAFEATNYNTVLSTALAGGKGPDLMMTRTYGGIESLAGAGYLMPLDDKKIPAVKGFSEAALASVTMRSNKTLYAVPAASQTMLVIYNTEIFQKNGITEPKSWDEFIAACEKLKAAGVMPFANGTATAWQNETIVSALTSSIMGKAFYADLMAGKTDFNDKRYVEALTKLKEISKYFPEGFVGLDYASAQQLFTSGMAGMFAGGSFELANFAKQNPALKMGVFAAPGLKAEDEKLVGLFFDSGFGANAKPKDEAAAVKFLNYAASKEFAQAFANRLSNVSAVPGVTFDSPLLAKVAELNKNSIAYMTLVNFRYGEPTGSNLIQAGVSKLLNGQATPADVGKSMTDGLAAWYAPFKK</sequence>
<dbReference type="InterPro" id="IPR006059">
    <property type="entry name" value="SBP"/>
</dbReference>
<dbReference type="PANTHER" id="PTHR43649:SF12">
    <property type="entry name" value="DIACETYLCHITOBIOSE BINDING PROTEIN DASA"/>
    <property type="match status" value="1"/>
</dbReference>
<evidence type="ECO:0000256" key="2">
    <source>
        <dbReference type="ARBA" id="ARBA00008520"/>
    </source>
</evidence>
<dbReference type="InterPro" id="IPR050490">
    <property type="entry name" value="Bact_solute-bd_prot1"/>
</dbReference>
<feature type="chain" id="PRO_5030792436" evidence="4">
    <location>
        <begin position="24"/>
        <end position="412"/>
    </location>
</feature>